<reference evidence="2 3" key="1">
    <citation type="submission" date="2019-11" db="EMBL/GenBank/DDBJ databases">
        <title>Draft Genome Sequence of Plant Growth-Promoting Rhizosphere-Associated Bacteria.</title>
        <authorList>
            <person name="Vasilyev I.Y."/>
            <person name="Radchenko V."/>
            <person name="Ilnitskaya E.V."/>
        </authorList>
    </citation>
    <scope>NUCLEOTIDE SEQUENCE [LARGE SCALE GENOMIC DNA]</scope>
    <source>
        <strain evidence="2 3">VRA_MhP_f</strain>
    </source>
</reference>
<dbReference type="OrthoDB" id="121974at2"/>
<evidence type="ECO:0000313" key="2">
    <source>
        <dbReference type="EMBL" id="MSE14482.1"/>
    </source>
</evidence>
<dbReference type="InterPro" id="IPR032710">
    <property type="entry name" value="NTF2-like_dom_sf"/>
</dbReference>
<dbReference type="SUPFAM" id="SSF54427">
    <property type="entry name" value="NTF2-like"/>
    <property type="match status" value="1"/>
</dbReference>
<organism evidence="2 3">
    <name type="scientific">Enterobacter agglomerans</name>
    <name type="common">Erwinia herbicola</name>
    <name type="synonym">Pantoea agglomerans</name>
    <dbReference type="NCBI Taxonomy" id="549"/>
    <lineage>
        <taxon>Bacteria</taxon>
        <taxon>Pseudomonadati</taxon>
        <taxon>Pseudomonadota</taxon>
        <taxon>Gammaproteobacteria</taxon>
        <taxon>Enterobacterales</taxon>
        <taxon>Erwiniaceae</taxon>
        <taxon>Pantoea</taxon>
        <taxon>Pantoea agglomerans group</taxon>
    </lineage>
</organism>
<name>A0A7X2MJP4_ENTAG</name>
<feature type="domain" description="DUF4440" evidence="1">
    <location>
        <begin position="14"/>
        <end position="105"/>
    </location>
</feature>
<protein>
    <submittedName>
        <fullName evidence="2">DUF4440 domain-containing protein</fullName>
    </submittedName>
</protein>
<proteinExistence type="predicted"/>
<dbReference type="AlphaFoldDB" id="A0A7X2MJP4"/>
<comment type="caution">
    <text evidence="2">The sequence shown here is derived from an EMBL/GenBank/DDBJ whole genome shotgun (WGS) entry which is preliminary data.</text>
</comment>
<evidence type="ECO:0000259" key="1">
    <source>
        <dbReference type="Pfam" id="PF14534"/>
    </source>
</evidence>
<dbReference type="EMBL" id="WKLC01000121">
    <property type="protein sequence ID" value="MSE14482.1"/>
    <property type="molecule type" value="Genomic_DNA"/>
</dbReference>
<dbReference type="RefSeq" id="WP_064690438.1">
    <property type="nucleotide sequence ID" value="NZ_CP143418.1"/>
</dbReference>
<dbReference type="Pfam" id="PF14534">
    <property type="entry name" value="DUF4440"/>
    <property type="match status" value="1"/>
</dbReference>
<dbReference type="Gene3D" id="3.10.450.50">
    <property type="match status" value="1"/>
</dbReference>
<dbReference type="InterPro" id="IPR027843">
    <property type="entry name" value="DUF4440"/>
</dbReference>
<sequence>MLLDEMVKRERSLHSARRRELAWLEQILHPDFCEITRSGRFVTRAQTIAALIKEDAMPDMLSSNFQLVSTGERSLILHYQSCDADGSRAALRASHWLREEQNWRMVFHQGTPAENAAPL</sequence>
<evidence type="ECO:0000313" key="3">
    <source>
        <dbReference type="Proteomes" id="UP000461948"/>
    </source>
</evidence>
<gene>
    <name evidence="2" type="ORF">GKC49_04790</name>
</gene>
<accession>A0A7X2MJP4</accession>
<dbReference type="Proteomes" id="UP000461948">
    <property type="component" value="Unassembled WGS sequence"/>
</dbReference>